<reference evidence="1" key="1">
    <citation type="submission" date="2022-03" db="EMBL/GenBank/DDBJ databases">
        <authorList>
            <person name="Martin C."/>
        </authorList>
    </citation>
    <scope>NUCLEOTIDE SEQUENCE</scope>
</reference>
<gene>
    <name evidence="1" type="ORF">OFUS_LOCUS11274</name>
</gene>
<accession>A0A8S4NWL6</accession>
<dbReference type="EMBL" id="CAIIXF020000005">
    <property type="protein sequence ID" value="CAH1785175.1"/>
    <property type="molecule type" value="Genomic_DNA"/>
</dbReference>
<organism evidence="1 2">
    <name type="scientific">Owenia fusiformis</name>
    <name type="common">Polychaete worm</name>
    <dbReference type="NCBI Taxonomy" id="6347"/>
    <lineage>
        <taxon>Eukaryota</taxon>
        <taxon>Metazoa</taxon>
        <taxon>Spiralia</taxon>
        <taxon>Lophotrochozoa</taxon>
        <taxon>Annelida</taxon>
        <taxon>Polychaeta</taxon>
        <taxon>Sedentaria</taxon>
        <taxon>Canalipalpata</taxon>
        <taxon>Sabellida</taxon>
        <taxon>Oweniida</taxon>
        <taxon>Oweniidae</taxon>
        <taxon>Owenia</taxon>
    </lineage>
</organism>
<sequence length="127" mass="14165">MDMETLLTPEPPPHHQLLYRNATSAYKNGCLCSEGQCSHCPRFGSDEGCQNIFLLQLSTGLNEVDERQFQDNVIATEFKCGADKCGYLIIFGLASFYKEKLEAKACGSDISFVVFFDNSLNNVLHKS</sequence>
<evidence type="ECO:0000313" key="1">
    <source>
        <dbReference type="EMBL" id="CAH1785175.1"/>
    </source>
</evidence>
<dbReference type="Proteomes" id="UP000749559">
    <property type="component" value="Unassembled WGS sequence"/>
</dbReference>
<evidence type="ECO:0000313" key="2">
    <source>
        <dbReference type="Proteomes" id="UP000749559"/>
    </source>
</evidence>
<proteinExistence type="predicted"/>
<dbReference type="OrthoDB" id="10056585at2759"/>
<protein>
    <submittedName>
        <fullName evidence="1">Uncharacterized protein</fullName>
    </submittedName>
</protein>
<dbReference type="AlphaFoldDB" id="A0A8S4NWL6"/>
<name>A0A8S4NWL6_OWEFU</name>
<keyword evidence="2" id="KW-1185">Reference proteome</keyword>
<comment type="caution">
    <text evidence="1">The sequence shown here is derived from an EMBL/GenBank/DDBJ whole genome shotgun (WGS) entry which is preliminary data.</text>
</comment>